<accession>A0A4S8J329</accession>
<dbReference type="GO" id="GO:0043565">
    <property type="term" value="F:sequence-specific DNA binding"/>
    <property type="evidence" value="ECO:0007669"/>
    <property type="project" value="InterPro"/>
</dbReference>
<reference evidence="8 9" key="1">
    <citation type="journal article" date="2019" name="Nat. Plants">
        <title>Genome sequencing of Musa balbisiana reveals subgenome evolution and function divergence in polyploid bananas.</title>
        <authorList>
            <person name="Yao X."/>
        </authorList>
    </citation>
    <scope>NUCLEOTIDE SEQUENCE [LARGE SCALE GENOMIC DNA]</scope>
    <source>
        <strain evidence="9">cv. DH-PKW</strain>
        <tissue evidence="8">Leaves</tissue>
    </source>
</reference>
<evidence type="ECO:0000256" key="2">
    <source>
        <dbReference type="ARBA" id="ARBA00022723"/>
    </source>
</evidence>
<sequence>MSATANAFCRHCGTRETPQWRSGPNGSSELCNACGIRYKSGRLFRSTGRLQLPTSIDSSKLFQQAQHYNDN</sequence>
<feature type="domain" description="GATA-type" evidence="7">
    <location>
        <begin position="3"/>
        <end position="60"/>
    </location>
</feature>
<name>A0A4S8J329_MUSBA</name>
<dbReference type="SMART" id="SM00401">
    <property type="entry name" value="ZnF_GATA"/>
    <property type="match status" value="1"/>
</dbReference>
<dbReference type="STRING" id="52838.A0A4S8J329"/>
<dbReference type="Proteomes" id="UP000317650">
    <property type="component" value="Chromosome 11"/>
</dbReference>
<dbReference type="EMBL" id="PYDT01000007">
    <property type="protein sequence ID" value="THU55751.1"/>
    <property type="molecule type" value="Genomic_DNA"/>
</dbReference>
<dbReference type="Pfam" id="PF00320">
    <property type="entry name" value="GATA"/>
    <property type="match status" value="1"/>
</dbReference>
<keyword evidence="4" id="KW-0862">Zinc</keyword>
<dbReference type="GO" id="GO:0006355">
    <property type="term" value="P:regulation of DNA-templated transcription"/>
    <property type="evidence" value="ECO:0007669"/>
    <property type="project" value="InterPro"/>
</dbReference>
<dbReference type="GO" id="GO:0005634">
    <property type="term" value="C:nucleus"/>
    <property type="evidence" value="ECO:0007669"/>
    <property type="project" value="TreeGrafter"/>
</dbReference>
<dbReference type="GO" id="GO:0008270">
    <property type="term" value="F:zinc ion binding"/>
    <property type="evidence" value="ECO:0007669"/>
    <property type="project" value="UniProtKB-KW"/>
</dbReference>
<dbReference type="SUPFAM" id="SSF57716">
    <property type="entry name" value="Glucocorticoid receptor-like (DNA-binding domain)"/>
    <property type="match status" value="1"/>
</dbReference>
<keyword evidence="3 6" id="KW-0863">Zinc-finger</keyword>
<evidence type="ECO:0000313" key="9">
    <source>
        <dbReference type="Proteomes" id="UP000317650"/>
    </source>
</evidence>
<dbReference type="Gene3D" id="3.30.50.10">
    <property type="entry name" value="Erythroid Transcription Factor GATA-1, subunit A"/>
    <property type="match status" value="1"/>
</dbReference>
<evidence type="ECO:0000259" key="7">
    <source>
        <dbReference type="PROSITE" id="PS50114"/>
    </source>
</evidence>
<evidence type="ECO:0000256" key="6">
    <source>
        <dbReference type="PROSITE-ProRule" id="PRU00094"/>
    </source>
</evidence>
<keyword evidence="9" id="KW-1185">Reference proteome</keyword>
<dbReference type="PROSITE" id="PS00344">
    <property type="entry name" value="GATA_ZN_FINGER_1"/>
    <property type="match status" value="1"/>
</dbReference>
<protein>
    <recommendedName>
        <fullName evidence="7">GATA-type domain-containing protein</fullName>
    </recommendedName>
</protein>
<comment type="caution">
    <text evidence="8">The sequence shown here is derived from an EMBL/GenBank/DDBJ whole genome shotgun (WGS) entry which is preliminary data.</text>
</comment>
<organism evidence="8 9">
    <name type="scientific">Musa balbisiana</name>
    <name type="common">Banana</name>
    <dbReference type="NCBI Taxonomy" id="52838"/>
    <lineage>
        <taxon>Eukaryota</taxon>
        <taxon>Viridiplantae</taxon>
        <taxon>Streptophyta</taxon>
        <taxon>Embryophyta</taxon>
        <taxon>Tracheophyta</taxon>
        <taxon>Spermatophyta</taxon>
        <taxon>Magnoliopsida</taxon>
        <taxon>Liliopsida</taxon>
        <taxon>Zingiberales</taxon>
        <taxon>Musaceae</taxon>
        <taxon>Musa</taxon>
    </lineage>
</organism>
<dbReference type="PROSITE" id="PS50114">
    <property type="entry name" value="GATA_ZN_FINGER_2"/>
    <property type="match status" value="1"/>
</dbReference>
<proteinExistence type="inferred from homology"/>
<dbReference type="InterPro" id="IPR051140">
    <property type="entry name" value="GATA_TF"/>
</dbReference>
<dbReference type="AlphaFoldDB" id="A0A4S8J329"/>
<evidence type="ECO:0000313" key="8">
    <source>
        <dbReference type="EMBL" id="THU55751.1"/>
    </source>
</evidence>
<comment type="similarity">
    <text evidence="1">Belongs to the type IV zinc-finger family. Class A subfamily.</text>
</comment>
<dbReference type="PANTHER" id="PTHR45658:SF42">
    <property type="entry name" value="GATA TRANSCRIPTION FACTOR 1"/>
    <property type="match status" value="1"/>
</dbReference>
<dbReference type="GO" id="GO:0030154">
    <property type="term" value="P:cell differentiation"/>
    <property type="evidence" value="ECO:0007669"/>
    <property type="project" value="TreeGrafter"/>
</dbReference>
<keyword evidence="2" id="KW-0479">Metal-binding</keyword>
<dbReference type="InterPro" id="IPR000679">
    <property type="entry name" value="Znf_GATA"/>
</dbReference>
<dbReference type="CDD" id="cd00202">
    <property type="entry name" value="ZnF_GATA"/>
    <property type="match status" value="1"/>
</dbReference>
<evidence type="ECO:0000256" key="3">
    <source>
        <dbReference type="ARBA" id="ARBA00022771"/>
    </source>
</evidence>
<dbReference type="PANTHER" id="PTHR45658">
    <property type="entry name" value="GATA TRANSCRIPTION FACTOR"/>
    <property type="match status" value="1"/>
</dbReference>
<evidence type="ECO:0000256" key="4">
    <source>
        <dbReference type="ARBA" id="ARBA00022833"/>
    </source>
</evidence>
<evidence type="ECO:0000256" key="5">
    <source>
        <dbReference type="ARBA" id="ARBA00023159"/>
    </source>
</evidence>
<keyword evidence="5" id="KW-0010">Activator</keyword>
<gene>
    <name evidence="8" type="ORF">C4D60_Mb11t09860</name>
</gene>
<dbReference type="InterPro" id="IPR013088">
    <property type="entry name" value="Znf_NHR/GATA"/>
</dbReference>
<evidence type="ECO:0000256" key="1">
    <source>
        <dbReference type="ARBA" id="ARBA00005694"/>
    </source>
</evidence>